<sequence>MGSLNQLDLLREEHLKLQAKYEQLQQQYAFLQAKVDPGQCPEAGSLAGELFVTMKNLFEHHTFSFTLLPLSLAKTLLYFSDIVIHVDGRDLKCHKFVLMTRSNHWNDLENRESIEITDVTLEAFEIVYRWLYTDVLPRSNFSNELLRQVCQIAYRYHFTGLQTRCVQFLKARVDVGNCISLYEFADVENIADLRDYCGAVVAAHWNEFKPEQFGHLSAPSLFRLLKRNSHHVLHSIVQLNREDVLLLYFIENDSKVAALVNAPDQMGLSPLELALTSGHINMANQLLSKNANCNALDDSGKSILVRMIEKGRTAVLVSIIHGNIPLAKVLIENGADVGKADGEGRSPLSIALFDRNDTILAESIVKSGGTSVVNHRVDKESLLHIAVKKDNFDISKFLLENKANVNVEDKNKSI</sequence>
<accession>A0A0B1SV42</accession>
<feature type="repeat" description="ANK" evidence="3">
    <location>
        <begin position="310"/>
        <end position="342"/>
    </location>
</feature>
<reference evidence="6 7" key="1">
    <citation type="submission" date="2014-03" db="EMBL/GenBank/DDBJ databases">
        <title>Draft genome of the hookworm Oesophagostomum dentatum.</title>
        <authorList>
            <person name="Mitreva M."/>
        </authorList>
    </citation>
    <scope>NUCLEOTIDE SEQUENCE [LARGE SCALE GENOMIC DNA]</scope>
    <source>
        <strain evidence="6 7">OD-Hann</strain>
    </source>
</reference>
<name>A0A0B1SV42_OESDE</name>
<dbReference type="InterPro" id="IPR002110">
    <property type="entry name" value="Ankyrin_rpt"/>
</dbReference>
<organism evidence="6 7">
    <name type="scientific">Oesophagostomum dentatum</name>
    <name type="common">Nodular worm</name>
    <dbReference type="NCBI Taxonomy" id="61180"/>
    <lineage>
        <taxon>Eukaryota</taxon>
        <taxon>Metazoa</taxon>
        <taxon>Ecdysozoa</taxon>
        <taxon>Nematoda</taxon>
        <taxon>Chromadorea</taxon>
        <taxon>Rhabditida</taxon>
        <taxon>Rhabditina</taxon>
        <taxon>Rhabditomorpha</taxon>
        <taxon>Strongyloidea</taxon>
        <taxon>Strongylidae</taxon>
        <taxon>Oesophagostomum</taxon>
    </lineage>
</organism>
<dbReference type="InterPro" id="IPR036770">
    <property type="entry name" value="Ankyrin_rpt-contain_sf"/>
</dbReference>
<dbReference type="Gene3D" id="1.25.40.20">
    <property type="entry name" value="Ankyrin repeat-containing domain"/>
    <property type="match status" value="2"/>
</dbReference>
<dbReference type="Pfam" id="PF00023">
    <property type="entry name" value="Ank"/>
    <property type="match status" value="1"/>
</dbReference>
<dbReference type="CDD" id="cd18501">
    <property type="entry name" value="BACK_ANKFY1_Rank5"/>
    <property type="match status" value="1"/>
</dbReference>
<dbReference type="PANTHER" id="PTHR24123:SF33">
    <property type="entry name" value="PROTEIN HOS4"/>
    <property type="match status" value="1"/>
</dbReference>
<dbReference type="Gene3D" id="3.30.710.10">
    <property type="entry name" value="Potassium Channel Kv1.1, Chain A"/>
    <property type="match status" value="1"/>
</dbReference>
<dbReference type="Pfam" id="PF00651">
    <property type="entry name" value="BTB"/>
    <property type="match status" value="1"/>
</dbReference>
<evidence type="ECO:0000256" key="2">
    <source>
        <dbReference type="ARBA" id="ARBA00023043"/>
    </source>
</evidence>
<dbReference type="InterPro" id="IPR000210">
    <property type="entry name" value="BTB/POZ_dom"/>
</dbReference>
<dbReference type="PROSITE" id="PS50097">
    <property type="entry name" value="BTB"/>
    <property type="match status" value="1"/>
</dbReference>
<dbReference type="SMART" id="SM00225">
    <property type="entry name" value="BTB"/>
    <property type="match status" value="1"/>
</dbReference>
<dbReference type="SMART" id="SM00248">
    <property type="entry name" value="ANK"/>
    <property type="match status" value="4"/>
</dbReference>
<evidence type="ECO:0000259" key="5">
    <source>
        <dbReference type="PROSITE" id="PS50097"/>
    </source>
</evidence>
<dbReference type="InterPro" id="IPR051165">
    <property type="entry name" value="Multifunctional_ANK_Repeat"/>
</dbReference>
<keyword evidence="1" id="KW-0677">Repeat</keyword>
<gene>
    <name evidence="6" type="ORF">OESDEN_11364</name>
</gene>
<dbReference type="AlphaFoldDB" id="A0A0B1SV42"/>
<dbReference type="Proteomes" id="UP000053660">
    <property type="component" value="Unassembled WGS sequence"/>
</dbReference>
<dbReference type="SUPFAM" id="SSF48403">
    <property type="entry name" value="Ankyrin repeat"/>
    <property type="match status" value="1"/>
</dbReference>
<dbReference type="OrthoDB" id="5863860at2759"/>
<dbReference type="PROSITE" id="PS50088">
    <property type="entry name" value="ANK_REPEAT"/>
    <property type="match status" value="3"/>
</dbReference>
<dbReference type="PROSITE" id="PS50297">
    <property type="entry name" value="ANK_REP_REGION"/>
    <property type="match status" value="3"/>
</dbReference>
<dbReference type="InterPro" id="IPR011333">
    <property type="entry name" value="SKP1/BTB/POZ_sf"/>
</dbReference>
<evidence type="ECO:0000256" key="3">
    <source>
        <dbReference type="PROSITE-ProRule" id="PRU00023"/>
    </source>
</evidence>
<protein>
    <submittedName>
        <fullName evidence="6">BTB/POZ domain protein</fullName>
    </submittedName>
</protein>
<evidence type="ECO:0000256" key="4">
    <source>
        <dbReference type="SAM" id="Coils"/>
    </source>
</evidence>
<feature type="domain" description="BTB" evidence="5">
    <location>
        <begin position="80"/>
        <end position="140"/>
    </location>
</feature>
<evidence type="ECO:0000313" key="7">
    <source>
        <dbReference type="Proteomes" id="UP000053660"/>
    </source>
</evidence>
<dbReference type="SUPFAM" id="SSF54695">
    <property type="entry name" value="POZ domain"/>
    <property type="match status" value="1"/>
</dbReference>
<evidence type="ECO:0000313" key="6">
    <source>
        <dbReference type="EMBL" id="KHJ88834.1"/>
    </source>
</evidence>
<proteinExistence type="predicted"/>
<dbReference type="InterPro" id="IPR049763">
    <property type="entry name" value="ANKFY1_BACK"/>
</dbReference>
<keyword evidence="2 3" id="KW-0040">ANK repeat</keyword>
<dbReference type="Pfam" id="PF12796">
    <property type="entry name" value="Ank_2"/>
    <property type="match status" value="1"/>
</dbReference>
<feature type="coiled-coil region" evidence="4">
    <location>
        <begin position="7"/>
        <end position="34"/>
    </location>
</feature>
<feature type="repeat" description="ANK" evidence="3">
    <location>
        <begin position="266"/>
        <end position="298"/>
    </location>
</feature>
<keyword evidence="7" id="KW-1185">Reference proteome</keyword>
<dbReference type="EMBL" id="KN555130">
    <property type="protein sequence ID" value="KHJ88834.1"/>
    <property type="molecule type" value="Genomic_DNA"/>
</dbReference>
<dbReference type="PANTHER" id="PTHR24123">
    <property type="entry name" value="ANKYRIN REPEAT-CONTAINING"/>
    <property type="match status" value="1"/>
</dbReference>
<feature type="repeat" description="ANK" evidence="3">
    <location>
        <begin position="378"/>
        <end position="410"/>
    </location>
</feature>
<evidence type="ECO:0000256" key="1">
    <source>
        <dbReference type="ARBA" id="ARBA00022737"/>
    </source>
</evidence>
<keyword evidence="4" id="KW-0175">Coiled coil</keyword>